<name>A0A0U2C139_9ENTR</name>
<protein>
    <submittedName>
        <fullName evidence="1">Uncharacterized protein</fullName>
    </submittedName>
</protein>
<dbReference type="EMBL" id="KM373703">
    <property type="protein sequence ID" value="AKI06958.1"/>
    <property type="molecule type" value="Genomic_DNA"/>
</dbReference>
<keyword evidence="1" id="KW-0614">Plasmid</keyword>
<dbReference type="AlphaFoldDB" id="A0A0U2C139"/>
<gene>
    <name evidence="1" type="ORF">pCS36-4CPA_05</name>
</gene>
<evidence type="ECO:0000313" key="1">
    <source>
        <dbReference type="EMBL" id="AKI06958.1"/>
    </source>
</evidence>
<geneLocation type="plasmid" evidence="1">
    <name>pCS36-4CPA</name>
</geneLocation>
<organism evidence="1">
    <name type="scientific">Citrobacter sp. 36-4CPA</name>
    <dbReference type="NCBI Taxonomy" id="1036018"/>
    <lineage>
        <taxon>Bacteria</taxon>
        <taxon>Pseudomonadati</taxon>
        <taxon>Pseudomonadota</taxon>
        <taxon>Gammaproteobacteria</taxon>
        <taxon>Enterobacterales</taxon>
        <taxon>Enterobacteriaceae</taxon>
        <taxon>Citrobacter</taxon>
    </lineage>
</organism>
<reference evidence="1" key="1">
    <citation type="submission" date="2014-08" db="EMBL/GenBank/DDBJ databases">
        <title>Isolation and characterization of pCS36-4CPA, a small cryptic plasmid from Citrobacter sp. 36-4CPA.</title>
        <authorList>
            <person name="Yasakov T."/>
            <person name="Zharikova N."/>
            <person name="Kolganova T."/>
            <person name="Zhurenko E."/>
            <person name="Korobov V."/>
            <person name="Kuznetsov B."/>
            <person name="Markusheva T."/>
        </authorList>
    </citation>
    <scope>NUCLEOTIDE SEQUENCE</scope>
    <source>
        <strain evidence="1">36-4CPA</strain>
        <plasmid evidence="1">pCS36-4CPA</plasmid>
    </source>
</reference>
<proteinExistence type="predicted"/>
<accession>A0A0U2C139</accession>
<sequence>MPACIVNGCQNHASNNFGVRLRREDTSAIWAPNTEAYICDVHASSGFDIVVQLHTRTDNNIVTHVSANGGTVAQRLTPITNTP</sequence>